<reference evidence="2" key="1">
    <citation type="submission" date="2015-07" db="EMBL/GenBank/DDBJ databases">
        <title>Fjat-14205 dsm 2895.</title>
        <authorList>
            <person name="Liu B."/>
            <person name="Wang J."/>
            <person name="Zhu Y."/>
            <person name="Liu G."/>
            <person name="Chen Q."/>
            <person name="Chen Z."/>
            <person name="Lan J."/>
            <person name="Che J."/>
            <person name="Ge C."/>
            <person name="Shi H."/>
            <person name="Pan Z."/>
            <person name="Liu X."/>
        </authorList>
    </citation>
    <scope>NUCLEOTIDE SEQUENCE [LARGE SCALE GENOMIC DNA]</scope>
    <source>
        <strain evidence="2">DSM 25560</strain>
    </source>
</reference>
<organism evidence="1 2">
    <name type="scientific">Lysinibacillus contaminans</name>
    <dbReference type="NCBI Taxonomy" id="1293441"/>
    <lineage>
        <taxon>Bacteria</taxon>
        <taxon>Bacillati</taxon>
        <taxon>Bacillota</taxon>
        <taxon>Bacilli</taxon>
        <taxon>Bacillales</taxon>
        <taxon>Bacillaceae</taxon>
        <taxon>Lysinibacillus</taxon>
    </lineage>
</organism>
<gene>
    <name evidence="1" type="ORF">AEA09_15160</name>
</gene>
<dbReference type="Gene3D" id="3.10.450.730">
    <property type="entry name" value="BLIP domain"/>
    <property type="match status" value="1"/>
</dbReference>
<name>A0ABR5JY03_9BACI</name>
<accession>A0ABR5JY03</accession>
<dbReference type="EMBL" id="LGRV01000004">
    <property type="protein sequence ID" value="KOS67182.1"/>
    <property type="molecule type" value="Genomic_DNA"/>
</dbReference>
<dbReference type="RefSeq" id="WP_053584801.1">
    <property type="nucleotide sequence ID" value="NZ_LGRV01000004.1"/>
</dbReference>
<proteinExistence type="predicted"/>
<keyword evidence="2" id="KW-1185">Reference proteome</keyword>
<dbReference type="PROSITE" id="PS51257">
    <property type="entry name" value="PROKAR_LIPOPROTEIN"/>
    <property type="match status" value="1"/>
</dbReference>
<dbReference type="Proteomes" id="UP000050668">
    <property type="component" value="Unassembled WGS sequence"/>
</dbReference>
<evidence type="ECO:0000313" key="1">
    <source>
        <dbReference type="EMBL" id="KOS67182.1"/>
    </source>
</evidence>
<evidence type="ECO:0000313" key="2">
    <source>
        <dbReference type="Proteomes" id="UP000050668"/>
    </source>
</evidence>
<comment type="caution">
    <text evidence="1">The sequence shown here is derived from an EMBL/GenBank/DDBJ whole genome shotgun (WGS) entry which is preliminary data.</text>
</comment>
<sequence length="105" mass="12367">MRKLCMLLFAMMTLVGCGDPILEIEENNRYHWQKYMNQKEFDSLEEGMSYLEVVEIVGGGGEAIQNNRYQWRDEILMTQAYVIEFKDDQLLSKEVVELKGHSNRK</sequence>
<protein>
    <submittedName>
        <fullName evidence="1">Arginyl-tRNA synthetase</fullName>
    </submittedName>
</protein>